<evidence type="ECO:0000313" key="3">
    <source>
        <dbReference type="Proteomes" id="UP000824998"/>
    </source>
</evidence>
<dbReference type="OrthoDB" id="5419162at2759"/>
<evidence type="ECO:0000313" key="2">
    <source>
        <dbReference type="EMBL" id="KAG9231062.1"/>
    </source>
</evidence>
<dbReference type="AlphaFoldDB" id="A0A9P7YD77"/>
<comment type="caution">
    <text evidence="2">The sequence shown here is derived from an EMBL/GenBank/DDBJ whole genome shotgun (WGS) entry which is preliminary data.</text>
</comment>
<keyword evidence="3" id="KW-1185">Reference proteome</keyword>
<organism evidence="2 3">
    <name type="scientific">Amylocarpus encephaloides</name>
    <dbReference type="NCBI Taxonomy" id="45428"/>
    <lineage>
        <taxon>Eukaryota</taxon>
        <taxon>Fungi</taxon>
        <taxon>Dikarya</taxon>
        <taxon>Ascomycota</taxon>
        <taxon>Pezizomycotina</taxon>
        <taxon>Leotiomycetes</taxon>
        <taxon>Helotiales</taxon>
        <taxon>Helotiales incertae sedis</taxon>
        <taxon>Amylocarpus</taxon>
    </lineage>
</organism>
<feature type="compositionally biased region" description="Gly residues" evidence="1">
    <location>
        <begin position="194"/>
        <end position="213"/>
    </location>
</feature>
<feature type="region of interest" description="Disordered" evidence="1">
    <location>
        <begin position="240"/>
        <end position="264"/>
    </location>
</feature>
<proteinExistence type="predicted"/>
<feature type="compositionally biased region" description="Acidic residues" evidence="1">
    <location>
        <begin position="85"/>
        <end position="97"/>
    </location>
</feature>
<evidence type="ECO:0000256" key="1">
    <source>
        <dbReference type="SAM" id="MobiDB-lite"/>
    </source>
</evidence>
<accession>A0A9P7YD77</accession>
<feature type="region of interest" description="Disordered" evidence="1">
    <location>
        <begin position="23"/>
        <end position="219"/>
    </location>
</feature>
<dbReference type="EMBL" id="MU251626">
    <property type="protein sequence ID" value="KAG9231062.1"/>
    <property type="molecule type" value="Genomic_DNA"/>
</dbReference>
<feature type="compositionally biased region" description="Pro residues" evidence="1">
    <location>
        <begin position="136"/>
        <end position="145"/>
    </location>
</feature>
<dbReference type="Proteomes" id="UP000824998">
    <property type="component" value="Unassembled WGS sequence"/>
</dbReference>
<name>A0A9P7YD77_9HELO</name>
<feature type="compositionally biased region" description="Basic and acidic residues" evidence="1">
    <location>
        <begin position="255"/>
        <end position="264"/>
    </location>
</feature>
<gene>
    <name evidence="2" type="ORF">BJ875DRAFT_132778</name>
</gene>
<protein>
    <submittedName>
        <fullName evidence="2">Uncharacterized protein</fullName>
    </submittedName>
</protein>
<sequence>MSSDEDDAAAAAMAAAMGFSSFGGAKAAKKRKFNPSTDAYIGGQDLEKVHRGGKKGKGSGGNQIPLGRARMIGGGPPDLSGSVANEEETDADGDGEDGGVMINGSEEERGPQGQSAPGFEDEDGPRYLDTSQPAPVGQPPPPPASTEPDAKTQTRMDAALASILPPPRAFPRETEAAGASTSSYGLPQRRPPGMRGGYGERGGGGRGGRGGRGTGERDENWYRGYYDPAFNENPWSALEKQHGISSPGKWLGPGHWDRKREDAV</sequence>
<reference evidence="2" key="1">
    <citation type="journal article" date="2021" name="IMA Fungus">
        <title>Genomic characterization of three marine fungi, including Emericellopsis atlantica sp. nov. with signatures of a generalist lifestyle and marine biomass degradation.</title>
        <authorList>
            <person name="Hagestad O.C."/>
            <person name="Hou L."/>
            <person name="Andersen J.H."/>
            <person name="Hansen E.H."/>
            <person name="Altermark B."/>
            <person name="Li C."/>
            <person name="Kuhnert E."/>
            <person name="Cox R.J."/>
            <person name="Crous P.W."/>
            <person name="Spatafora J.W."/>
            <person name="Lail K."/>
            <person name="Amirebrahimi M."/>
            <person name="Lipzen A."/>
            <person name="Pangilinan J."/>
            <person name="Andreopoulos W."/>
            <person name="Hayes R.D."/>
            <person name="Ng V."/>
            <person name="Grigoriev I.V."/>
            <person name="Jackson S.A."/>
            <person name="Sutton T.D.S."/>
            <person name="Dobson A.D.W."/>
            <person name="Rama T."/>
        </authorList>
    </citation>
    <scope>NUCLEOTIDE SEQUENCE</scope>
    <source>
        <strain evidence="2">TRa018bII</strain>
    </source>
</reference>